<feature type="chain" id="PRO_5008903914" evidence="1">
    <location>
        <begin position="19"/>
        <end position="288"/>
    </location>
</feature>
<evidence type="ECO:0000256" key="1">
    <source>
        <dbReference type="SAM" id="SignalP"/>
    </source>
</evidence>
<dbReference type="Proteomes" id="UP000094527">
    <property type="component" value="Unassembled WGS sequence"/>
</dbReference>
<name>A0A1D2MEV9_ORCCI</name>
<dbReference type="EMBL" id="LJIJ01001521">
    <property type="protein sequence ID" value="ODM91525.1"/>
    <property type="molecule type" value="Genomic_DNA"/>
</dbReference>
<dbReference type="AlphaFoldDB" id="A0A1D2MEV9"/>
<keyword evidence="3" id="KW-1185">Reference proteome</keyword>
<evidence type="ECO:0000313" key="2">
    <source>
        <dbReference type="EMBL" id="ODM91525.1"/>
    </source>
</evidence>
<proteinExistence type="predicted"/>
<organism evidence="2 3">
    <name type="scientific">Orchesella cincta</name>
    <name type="common">Springtail</name>
    <name type="synonym">Podura cincta</name>
    <dbReference type="NCBI Taxonomy" id="48709"/>
    <lineage>
        <taxon>Eukaryota</taxon>
        <taxon>Metazoa</taxon>
        <taxon>Ecdysozoa</taxon>
        <taxon>Arthropoda</taxon>
        <taxon>Hexapoda</taxon>
        <taxon>Collembola</taxon>
        <taxon>Entomobryomorpha</taxon>
        <taxon>Entomobryoidea</taxon>
        <taxon>Orchesellidae</taxon>
        <taxon>Orchesellinae</taxon>
        <taxon>Orchesella</taxon>
    </lineage>
</organism>
<accession>A0A1D2MEV9</accession>
<dbReference type="OrthoDB" id="8289735at2759"/>
<reference evidence="2 3" key="1">
    <citation type="journal article" date="2016" name="Genome Biol. Evol.">
        <title>Gene Family Evolution Reflects Adaptation to Soil Environmental Stressors in the Genome of the Collembolan Orchesella cincta.</title>
        <authorList>
            <person name="Faddeeva-Vakhrusheva A."/>
            <person name="Derks M.F."/>
            <person name="Anvar S.Y."/>
            <person name="Agamennone V."/>
            <person name="Suring W."/>
            <person name="Smit S."/>
            <person name="van Straalen N.M."/>
            <person name="Roelofs D."/>
        </authorList>
    </citation>
    <scope>NUCLEOTIDE SEQUENCE [LARGE SCALE GENOMIC DNA]</scope>
    <source>
        <tissue evidence="2">Mixed pool</tissue>
    </source>
</reference>
<comment type="caution">
    <text evidence="2">The sequence shown here is derived from an EMBL/GenBank/DDBJ whole genome shotgun (WGS) entry which is preliminary data.</text>
</comment>
<keyword evidence="1" id="KW-0732">Signal</keyword>
<sequence>MKTLVLLLLVIIVKVSSAIDEGSAKETPCFNISNAIDPDVDWFSSVQKWYYPLASRLDLYRCVHDLLETDYENIREFAVYYESCLEWTINSDGFTLMGYNGRIRHLKTTTVAQGTSDFTSEWSQGMIGRVYSTLTDNKTFIFSAACFADNQMTWNVFSTTKTLSKATKRQIYEHAKSLGYNPEYFTEIRYETCKNVASQAHNEIFDNNVIEITNTSTSTGLIANLTAPSTSTTPESLSTPSVKPKFDENPSYFCDACKRMCPSPLSKRLAKYNYYEKLFKYRHANPSN</sequence>
<evidence type="ECO:0000313" key="3">
    <source>
        <dbReference type="Proteomes" id="UP000094527"/>
    </source>
</evidence>
<dbReference type="OMA" id="CLEWTIN"/>
<feature type="signal peptide" evidence="1">
    <location>
        <begin position="1"/>
        <end position="18"/>
    </location>
</feature>
<gene>
    <name evidence="2" type="ORF">Ocin01_15154</name>
</gene>
<protein>
    <submittedName>
        <fullName evidence="2">Uncharacterized protein</fullName>
    </submittedName>
</protein>